<protein>
    <submittedName>
        <fullName evidence="1">Uncharacterized protein</fullName>
    </submittedName>
</protein>
<name>A0A2S5CLB3_9GAMM</name>
<proteinExistence type="predicted"/>
<evidence type="ECO:0000313" key="1">
    <source>
        <dbReference type="EMBL" id="POZ51532.1"/>
    </source>
</evidence>
<dbReference type="EMBL" id="PGFZ01000005">
    <property type="protein sequence ID" value="POZ51532.1"/>
    <property type="molecule type" value="Genomic_DNA"/>
</dbReference>
<reference evidence="1 2" key="1">
    <citation type="submission" date="2017-11" db="EMBL/GenBank/DDBJ databases">
        <title>Draft Genome Sequence of Methylobacter psychrotolerans Sph1T, an Obligate Methanotroph from Low-Temperature Environments.</title>
        <authorList>
            <person name="Oshkin I.Y."/>
            <person name="Miroshnikov K."/>
            <person name="Belova S.E."/>
            <person name="Korzhenkov A."/>
            <person name="Toshchakov S.V."/>
            <person name="Dedysh S.N."/>
        </authorList>
    </citation>
    <scope>NUCLEOTIDE SEQUENCE [LARGE SCALE GENOMIC DNA]</scope>
    <source>
        <strain evidence="1 2">Sph1</strain>
    </source>
</reference>
<dbReference type="Proteomes" id="UP000237423">
    <property type="component" value="Unassembled WGS sequence"/>
</dbReference>
<gene>
    <name evidence="1" type="ORF">AADEFJLK_02398</name>
</gene>
<comment type="caution">
    <text evidence="1">The sequence shown here is derived from an EMBL/GenBank/DDBJ whole genome shotgun (WGS) entry which is preliminary data.</text>
</comment>
<dbReference type="AlphaFoldDB" id="A0A2S5CLB3"/>
<organism evidence="1 2">
    <name type="scientific">Methylovulum psychrotolerans</name>
    <dbReference type="NCBI Taxonomy" id="1704499"/>
    <lineage>
        <taxon>Bacteria</taxon>
        <taxon>Pseudomonadati</taxon>
        <taxon>Pseudomonadota</taxon>
        <taxon>Gammaproteobacteria</taxon>
        <taxon>Methylococcales</taxon>
        <taxon>Methylococcaceae</taxon>
        <taxon>Methylovulum</taxon>
    </lineage>
</organism>
<sequence>MPIASQALHDTDGLTGKQRVFSVAGAVSENPPVRHAGGCLHYGYLLLTPSEPALMIVSLTSTTLYPADGSDFSSFTGTVLATSAAAEWNTGDQTLVLGDSGFYRVVVQNNVVPIDGFYYTYGKYGTYIDAAIMPRTRHNSTWASSYLPDPALDWHDEFIVNALTPAQAISVAVYYSGDTSYDDVYLNALVTVEKLP</sequence>
<accession>A0A2S5CLB3</accession>
<dbReference type="RefSeq" id="WP_103974447.1">
    <property type="nucleotide sequence ID" value="NZ_PGFZ01000005.1"/>
</dbReference>
<evidence type="ECO:0000313" key="2">
    <source>
        <dbReference type="Proteomes" id="UP000237423"/>
    </source>
</evidence>